<sequence length="346" mass="39151">MKHKETCLTLLTLSICVGWGNGANLLNSYLPASMQVLAYYLDHLQYEPFSMTTVRDVAINNNDSYLPTTTMSPTSTGSSGLWSVSNCGNQATSSTTTSKIPSLQDIYTKWNNSYSPSTTKSPISTLTTFGVWAIPQWWTHATTPKEPSSSNPTRFHKPALFAPFKKWYKMKFDNVESNWEGFNTLPLSLIRDIETDTNSEHPINILESIDNFLRLYDDNYGQVIISSHTSTDPWSALSNAGKKREPPARPYMEFLLVYDVLKREAKTLSLNKYEGYSEDLLNELQKVSNTSSARQLYILFKRLLERGDVKRIDTINRVEALIKELNNPNSDTAKALRFIPAMPFLA</sequence>
<dbReference type="Proteomes" id="UP000092444">
    <property type="component" value="Unassembled WGS sequence"/>
</dbReference>
<dbReference type="EnsemblMetazoa" id="GMOY006405-RA">
    <property type="protein sequence ID" value="GMOY006405-PA"/>
    <property type="gene ID" value="GMOY006405"/>
</dbReference>
<evidence type="ECO:0000313" key="3">
    <source>
        <dbReference type="Proteomes" id="UP000092444"/>
    </source>
</evidence>
<dbReference type="AlphaFoldDB" id="A0A1B0FRB3"/>
<protein>
    <submittedName>
        <fullName evidence="2">Uncharacterized protein</fullName>
    </submittedName>
</protein>
<dbReference type="VEuPathDB" id="VectorBase:GMOY006405"/>
<reference evidence="2" key="1">
    <citation type="submission" date="2020-05" db="UniProtKB">
        <authorList>
            <consortium name="EnsemblMetazoa"/>
        </authorList>
    </citation>
    <scope>IDENTIFICATION</scope>
    <source>
        <strain evidence="2">Yale</strain>
    </source>
</reference>
<evidence type="ECO:0000313" key="2">
    <source>
        <dbReference type="EnsemblMetazoa" id="GMOY006405-PA"/>
    </source>
</evidence>
<feature type="chain" id="PRO_5008407719" evidence="1">
    <location>
        <begin position="23"/>
        <end position="346"/>
    </location>
</feature>
<name>A0A1B0FRB3_GLOMM</name>
<evidence type="ECO:0000256" key="1">
    <source>
        <dbReference type="SAM" id="SignalP"/>
    </source>
</evidence>
<keyword evidence="1" id="KW-0732">Signal</keyword>
<keyword evidence="3" id="KW-1185">Reference proteome</keyword>
<proteinExistence type="predicted"/>
<dbReference type="EMBL" id="CCAG010006466">
    <property type="status" value="NOT_ANNOTATED_CDS"/>
    <property type="molecule type" value="Genomic_DNA"/>
</dbReference>
<organism evidence="2 3">
    <name type="scientific">Glossina morsitans morsitans</name>
    <name type="common">Savannah tsetse fly</name>
    <dbReference type="NCBI Taxonomy" id="37546"/>
    <lineage>
        <taxon>Eukaryota</taxon>
        <taxon>Metazoa</taxon>
        <taxon>Ecdysozoa</taxon>
        <taxon>Arthropoda</taxon>
        <taxon>Hexapoda</taxon>
        <taxon>Insecta</taxon>
        <taxon>Pterygota</taxon>
        <taxon>Neoptera</taxon>
        <taxon>Endopterygota</taxon>
        <taxon>Diptera</taxon>
        <taxon>Brachycera</taxon>
        <taxon>Muscomorpha</taxon>
        <taxon>Hippoboscoidea</taxon>
        <taxon>Glossinidae</taxon>
        <taxon>Glossina</taxon>
    </lineage>
</organism>
<accession>A0A1B0FRB3</accession>
<feature type="signal peptide" evidence="1">
    <location>
        <begin position="1"/>
        <end position="22"/>
    </location>
</feature>
<dbReference type="PhylomeDB" id="A0A1B0FRB3"/>